<evidence type="ECO:0000313" key="6">
    <source>
        <dbReference type="EMBL" id="QEX17205.1"/>
    </source>
</evidence>
<feature type="domain" description="Major facilitator superfamily (MFS) profile" evidence="5">
    <location>
        <begin position="18"/>
        <end position="398"/>
    </location>
</feature>
<keyword evidence="7" id="KW-1185">Reference proteome</keyword>
<dbReference type="Proteomes" id="UP000326202">
    <property type="component" value="Chromosome"/>
</dbReference>
<dbReference type="SUPFAM" id="SSF103473">
    <property type="entry name" value="MFS general substrate transporter"/>
    <property type="match status" value="1"/>
</dbReference>
<proteinExistence type="predicted"/>
<evidence type="ECO:0000256" key="3">
    <source>
        <dbReference type="ARBA" id="ARBA00023136"/>
    </source>
</evidence>
<dbReference type="InterPro" id="IPR022324">
    <property type="entry name" value="Bacilysin_exporter_BacE_put"/>
</dbReference>
<feature type="transmembrane region" description="Helical" evidence="4">
    <location>
        <begin position="312"/>
        <end position="333"/>
    </location>
</feature>
<feature type="transmembrane region" description="Helical" evidence="4">
    <location>
        <begin position="49"/>
        <end position="71"/>
    </location>
</feature>
<keyword evidence="1 4" id="KW-0812">Transmembrane</keyword>
<sequence length="405" mass="42900">MTEAITTPPKASTTAFPILGAISFCHMLNDMMQSLLPAIYPILKGGFDLSFGQIGLLTLTYQITASLLQPLIGLFTDRRPQPYSLPFGMGSTLVGLVTLAFAVNYPMLLLGAAFLGVGSSIFHPESSRLARLASGGAHGLAQSLFQVGGNLGSALGPLLAAFFILPRGQSSLAWFALAALGGMAVLTLLGHWYKSQGHARPPGRRVHVGHATLSGVQVKRAVLVLIALIFSKYFYLASIFSYYTFYLMHRFALETRDAQIYLFVFLAAAAVGTVVGGPVGDRIGRKKVIWASIVGILPFTLVLPYVGLTATVALSVVIGLVLSSAFSAIVVYAQELMPGRVGMVSGLFFGFAFGMGGIGAAALGALADWTSIEFVYRVCAFLPVIGLLTALLPDMEGGRPKEVSR</sequence>
<dbReference type="RefSeq" id="WP_225308664.1">
    <property type="nucleotide sequence ID" value="NZ_CP042906.1"/>
</dbReference>
<dbReference type="InterPro" id="IPR036259">
    <property type="entry name" value="MFS_trans_sf"/>
</dbReference>
<dbReference type="EMBL" id="CP042906">
    <property type="protein sequence ID" value="QEX17205.1"/>
    <property type="molecule type" value="Genomic_DNA"/>
</dbReference>
<protein>
    <submittedName>
        <fullName evidence="6">Fosmidomycin resistance protein</fullName>
    </submittedName>
</protein>
<dbReference type="InterPro" id="IPR011701">
    <property type="entry name" value="MFS"/>
</dbReference>
<dbReference type="CDD" id="cd17478">
    <property type="entry name" value="MFS_FsR"/>
    <property type="match status" value="1"/>
</dbReference>
<evidence type="ECO:0000256" key="4">
    <source>
        <dbReference type="SAM" id="Phobius"/>
    </source>
</evidence>
<keyword evidence="2 4" id="KW-1133">Transmembrane helix</keyword>
<gene>
    <name evidence="6" type="ORF">FRZ44_25010</name>
</gene>
<feature type="transmembrane region" description="Helical" evidence="4">
    <location>
        <begin position="258"/>
        <end position="276"/>
    </location>
</feature>
<dbReference type="PANTHER" id="PTHR43129:SF1">
    <property type="entry name" value="FOSMIDOMYCIN RESISTANCE PROTEIN"/>
    <property type="match status" value="1"/>
</dbReference>
<dbReference type="PROSITE" id="PS50850">
    <property type="entry name" value="MFS"/>
    <property type="match status" value="1"/>
</dbReference>
<accession>A0A5J6MKZ4</accession>
<dbReference type="Gene3D" id="1.20.1250.20">
    <property type="entry name" value="MFS general substrate transporter like domains"/>
    <property type="match status" value="2"/>
</dbReference>
<evidence type="ECO:0000256" key="2">
    <source>
        <dbReference type="ARBA" id="ARBA00022989"/>
    </source>
</evidence>
<feature type="transmembrane region" description="Helical" evidence="4">
    <location>
        <begin position="288"/>
        <end position="306"/>
    </location>
</feature>
<keyword evidence="3 4" id="KW-0472">Membrane</keyword>
<feature type="transmembrane region" description="Helical" evidence="4">
    <location>
        <begin position="144"/>
        <end position="165"/>
    </location>
</feature>
<feature type="transmembrane region" description="Helical" evidence="4">
    <location>
        <begin position="83"/>
        <end position="101"/>
    </location>
</feature>
<dbReference type="PRINTS" id="PR01988">
    <property type="entry name" value="EXPORTERBACE"/>
</dbReference>
<organism evidence="6 7">
    <name type="scientific">Hypericibacter terrae</name>
    <dbReference type="NCBI Taxonomy" id="2602015"/>
    <lineage>
        <taxon>Bacteria</taxon>
        <taxon>Pseudomonadati</taxon>
        <taxon>Pseudomonadota</taxon>
        <taxon>Alphaproteobacteria</taxon>
        <taxon>Rhodospirillales</taxon>
        <taxon>Dongiaceae</taxon>
        <taxon>Hypericibacter</taxon>
    </lineage>
</organism>
<dbReference type="GO" id="GO:0005886">
    <property type="term" value="C:plasma membrane"/>
    <property type="evidence" value="ECO:0007669"/>
    <property type="project" value="TreeGrafter"/>
</dbReference>
<dbReference type="InterPro" id="IPR020846">
    <property type="entry name" value="MFS_dom"/>
</dbReference>
<evidence type="ECO:0000259" key="5">
    <source>
        <dbReference type="PROSITE" id="PS50850"/>
    </source>
</evidence>
<evidence type="ECO:0000313" key="7">
    <source>
        <dbReference type="Proteomes" id="UP000326202"/>
    </source>
</evidence>
<evidence type="ECO:0000256" key="1">
    <source>
        <dbReference type="ARBA" id="ARBA00022692"/>
    </source>
</evidence>
<feature type="transmembrane region" description="Helical" evidence="4">
    <location>
        <begin position="374"/>
        <end position="392"/>
    </location>
</feature>
<feature type="transmembrane region" description="Helical" evidence="4">
    <location>
        <begin position="222"/>
        <end position="246"/>
    </location>
</feature>
<name>A0A5J6MKZ4_9PROT</name>
<dbReference type="GO" id="GO:0022857">
    <property type="term" value="F:transmembrane transporter activity"/>
    <property type="evidence" value="ECO:0007669"/>
    <property type="project" value="InterPro"/>
</dbReference>
<dbReference type="AlphaFoldDB" id="A0A5J6MKZ4"/>
<feature type="transmembrane region" description="Helical" evidence="4">
    <location>
        <begin position="345"/>
        <end position="368"/>
    </location>
</feature>
<dbReference type="Pfam" id="PF07690">
    <property type="entry name" value="MFS_1"/>
    <property type="match status" value="1"/>
</dbReference>
<dbReference type="PANTHER" id="PTHR43129">
    <property type="entry name" value="FOSMIDOMYCIN RESISTANCE PROTEIN"/>
    <property type="match status" value="1"/>
</dbReference>
<dbReference type="KEGG" id="htq:FRZ44_25010"/>
<feature type="transmembrane region" description="Helical" evidence="4">
    <location>
        <begin position="171"/>
        <end position="193"/>
    </location>
</feature>
<reference evidence="6 7" key="1">
    <citation type="submission" date="2019-08" db="EMBL/GenBank/DDBJ databases">
        <title>Hyperibacter terrae gen. nov., sp. nov. and Hyperibacter viscosus sp. nov., two new members in the family Rhodospirillaceae isolated from the rhizosphere of Hypericum perforatum.</title>
        <authorList>
            <person name="Noviana Z."/>
        </authorList>
    </citation>
    <scope>NUCLEOTIDE SEQUENCE [LARGE SCALE GENOMIC DNA]</scope>
    <source>
        <strain evidence="6 7">R5913</strain>
    </source>
</reference>